<dbReference type="Pfam" id="PF03091">
    <property type="entry name" value="CutA1"/>
    <property type="match status" value="1"/>
</dbReference>
<organism evidence="2 3">
    <name type="scientific">Planobispora longispora</name>
    <dbReference type="NCBI Taxonomy" id="28887"/>
    <lineage>
        <taxon>Bacteria</taxon>
        <taxon>Bacillati</taxon>
        <taxon>Actinomycetota</taxon>
        <taxon>Actinomycetes</taxon>
        <taxon>Streptosporangiales</taxon>
        <taxon>Streptosporangiaceae</taxon>
        <taxon>Planobispora</taxon>
    </lineage>
</organism>
<dbReference type="PANTHER" id="PTHR23419">
    <property type="entry name" value="DIVALENT CATION TOLERANCE CUTA-RELATED"/>
    <property type="match status" value="1"/>
</dbReference>
<dbReference type="EMBL" id="BOOH01000039">
    <property type="protein sequence ID" value="GIH78495.1"/>
    <property type="molecule type" value="Genomic_DNA"/>
</dbReference>
<dbReference type="InterPro" id="IPR004323">
    <property type="entry name" value="Ion_tolerance_CutA"/>
</dbReference>
<dbReference type="Gene3D" id="3.30.70.120">
    <property type="match status" value="1"/>
</dbReference>
<dbReference type="GO" id="GO:0010038">
    <property type="term" value="P:response to metal ion"/>
    <property type="evidence" value="ECO:0007669"/>
    <property type="project" value="InterPro"/>
</dbReference>
<gene>
    <name evidence="2" type="primary">cutA_2</name>
    <name evidence="2" type="ORF">Plo01_49240</name>
</gene>
<dbReference type="Proteomes" id="UP000616724">
    <property type="component" value="Unassembled WGS sequence"/>
</dbReference>
<sequence>MATYLQVLTTVESHREGTELARSITGARLAACVQIVGPIRSVYWWEGRLEEAEEWQLLAKTTADAFPALEAHIKANHSYDTPEIIATPIVAGSAGYLTWISEETERNGAPS</sequence>
<comment type="caution">
    <text evidence="2">The sequence shown here is derived from an EMBL/GenBank/DDBJ whole genome shotgun (WGS) entry which is preliminary data.</text>
</comment>
<dbReference type="PANTHER" id="PTHR23419:SF8">
    <property type="entry name" value="FI09726P"/>
    <property type="match status" value="1"/>
</dbReference>
<dbReference type="RefSeq" id="WP_203892986.1">
    <property type="nucleotide sequence ID" value="NZ_BOOH01000039.1"/>
</dbReference>
<name>A0A8J3RNY5_9ACTN</name>
<evidence type="ECO:0000313" key="2">
    <source>
        <dbReference type="EMBL" id="GIH78495.1"/>
    </source>
</evidence>
<keyword evidence="3" id="KW-1185">Reference proteome</keyword>
<dbReference type="AlphaFoldDB" id="A0A8J3RNY5"/>
<evidence type="ECO:0000256" key="1">
    <source>
        <dbReference type="ARBA" id="ARBA00010169"/>
    </source>
</evidence>
<evidence type="ECO:0000313" key="3">
    <source>
        <dbReference type="Proteomes" id="UP000616724"/>
    </source>
</evidence>
<dbReference type="GO" id="GO:0005507">
    <property type="term" value="F:copper ion binding"/>
    <property type="evidence" value="ECO:0007669"/>
    <property type="project" value="TreeGrafter"/>
</dbReference>
<dbReference type="SUPFAM" id="SSF54913">
    <property type="entry name" value="GlnB-like"/>
    <property type="match status" value="1"/>
</dbReference>
<comment type="similarity">
    <text evidence="1">Belongs to the CutA family.</text>
</comment>
<accession>A0A8J3RNY5</accession>
<dbReference type="InterPro" id="IPR015867">
    <property type="entry name" value="N-reg_PII/ATP_PRibTrfase_C"/>
</dbReference>
<proteinExistence type="inferred from homology"/>
<protein>
    <submittedName>
        <fullName evidence="2">Divalent cation tolerance protein</fullName>
    </submittedName>
</protein>
<reference evidence="2 3" key="1">
    <citation type="submission" date="2021-01" db="EMBL/GenBank/DDBJ databases">
        <title>Whole genome shotgun sequence of Planobispora longispora NBRC 13918.</title>
        <authorList>
            <person name="Komaki H."/>
            <person name="Tamura T."/>
        </authorList>
    </citation>
    <scope>NUCLEOTIDE SEQUENCE [LARGE SCALE GENOMIC DNA]</scope>
    <source>
        <strain evidence="2 3">NBRC 13918</strain>
    </source>
</reference>
<dbReference type="InterPro" id="IPR011322">
    <property type="entry name" value="N-reg_PII-like_a/b"/>
</dbReference>